<organism evidence="2">
    <name type="scientific">Grosmannia clavigera (strain kw1407 / UAMH 11150)</name>
    <name type="common">Blue stain fungus</name>
    <name type="synonym">Graphiocladiella clavigera</name>
    <dbReference type="NCBI Taxonomy" id="655863"/>
    <lineage>
        <taxon>Eukaryota</taxon>
        <taxon>Fungi</taxon>
        <taxon>Dikarya</taxon>
        <taxon>Ascomycota</taxon>
        <taxon>Pezizomycotina</taxon>
        <taxon>Sordariomycetes</taxon>
        <taxon>Sordariomycetidae</taxon>
        <taxon>Ophiostomatales</taxon>
        <taxon>Ophiostomataceae</taxon>
        <taxon>Leptographium</taxon>
    </lineage>
</organism>
<dbReference type="STRING" id="655863.F0XFM7"/>
<gene>
    <name evidence="1" type="ORF">CMQ_1145</name>
</gene>
<name>F0XFM7_GROCL</name>
<dbReference type="OrthoDB" id="5288718at2759"/>
<evidence type="ECO:0008006" key="3">
    <source>
        <dbReference type="Google" id="ProtNLM"/>
    </source>
</evidence>
<dbReference type="InterPro" id="IPR001544">
    <property type="entry name" value="Aminotrans_IV"/>
</dbReference>
<dbReference type="SUPFAM" id="SSF56752">
    <property type="entry name" value="D-aminoacid aminotransferase-like PLP-dependent enzymes"/>
    <property type="match status" value="1"/>
</dbReference>
<dbReference type="AlphaFoldDB" id="F0XFM7"/>
<reference evidence="1 2" key="1">
    <citation type="journal article" date="2011" name="Proc. Natl. Acad. Sci. U.S.A.">
        <title>Genome and transcriptome analyses of the mountain pine beetle-fungal symbiont Grosmannia clavigera, a lodgepole pine pathogen.</title>
        <authorList>
            <person name="DiGuistini S."/>
            <person name="Wang Y."/>
            <person name="Liao N.Y."/>
            <person name="Taylor G."/>
            <person name="Tanguay P."/>
            <person name="Feau N."/>
            <person name="Henrissat B."/>
            <person name="Chan S.K."/>
            <person name="Hesse-Orce U."/>
            <person name="Alamouti S.M."/>
            <person name="Tsui C.K.M."/>
            <person name="Docking R.T."/>
            <person name="Levasseur A."/>
            <person name="Haridas S."/>
            <person name="Robertson G."/>
            <person name="Birol I."/>
            <person name="Holt R.A."/>
            <person name="Marra M.A."/>
            <person name="Hamelin R.C."/>
            <person name="Hirst M."/>
            <person name="Jones S.J.M."/>
            <person name="Bohlmann J."/>
            <person name="Breuil C."/>
        </authorList>
    </citation>
    <scope>NUCLEOTIDE SEQUENCE [LARGE SCALE GENOMIC DNA]</scope>
    <source>
        <strain evidence="2">kw1407 / UAMH 11150</strain>
    </source>
</reference>
<evidence type="ECO:0000313" key="2">
    <source>
        <dbReference type="Proteomes" id="UP000007796"/>
    </source>
</evidence>
<sequence>MPDDSSFELFSSVRYDDALRDLPQKSAFAYGGWNTRQSSPFYMLDFHRDRLLRAAEHWEWEDAAATITGDDGLQRLERVLQSSVDGHTLNNGDGPLRCRVALNMNGRLHCSVFAAQETALVGLVPPQLPPPGFMASSCDGKGETQLLFPLLRSLRSELGPQPYEVSIDLDGIAASAYTHYKTTRRQMYDDARQRAGITGPEQKEVLLINAESGMIMDGSISTVYFWRHGRWVTPPVPSIYDRDAGSGGLDGTTRRWALEHRLAVQEEVKAASVLDGEECWLSNGVRGFLYGKIKIL</sequence>
<dbReference type="RefSeq" id="XP_014173699.1">
    <property type="nucleotide sequence ID" value="XM_014318224.1"/>
</dbReference>
<dbReference type="EMBL" id="GL629765">
    <property type="protein sequence ID" value="EFX04217.1"/>
    <property type="molecule type" value="Genomic_DNA"/>
</dbReference>
<keyword evidence="2" id="KW-1185">Reference proteome</keyword>
<dbReference type="InterPro" id="IPR043132">
    <property type="entry name" value="BCAT-like_C"/>
</dbReference>
<dbReference type="InterPro" id="IPR043131">
    <property type="entry name" value="BCAT-like_N"/>
</dbReference>
<dbReference type="InParanoid" id="F0XFM7"/>
<dbReference type="InterPro" id="IPR036038">
    <property type="entry name" value="Aminotransferase-like"/>
</dbReference>
<evidence type="ECO:0000313" key="1">
    <source>
        <dbReference type="EMBL" id="EFX04217.1"/>
    </source>
</evidence>
<dbReference type="GO" id="GO:0003824">
    <property type="term" value="F:catalytic activity"/>
    <property type="evidence" value="ECO:0007669"/>
    <property type="project" value="InterPro"/>
</dbReference>
<proteinExistence type="predicted"/>
<protein>
    <recommendedName>
        <fullName evidence="3">Aminodeoxychorismate lyase</fullName>
    </recommendedName>
</protein>
<dbReference type="HOGENOM" id="CLU_020844_6_0_1"/>
<dbReference type="Pfam" id="PF01063">
    <property type="entry name" value="Aminotran_4"/>
    <property type="match status" value="1"/>
</dbReference>
<dbReference type="GeneID" id="25973991"/>
<dbReference type="Proteomes" id="UP000007796">
    <property type="component" value="Unassembled WGS sequence"/>
</dbReference>
<dbReference type="Gene3D" id="3.20.10.10">
    <property type="entry name" value="D-amino Acid Aminotransferase, subunit A, domain 2"/>
    <property type="match status" value="1"/>
</dbReference>
<dbReference type="Gene3D" id="3.30.470.10">
    <property type="match status" value="1"/>
</dbReference>
<accession>F0XFM7</accession>
<dbReference type="eggNOG" id="ENOG502QQMK">
    <property type="taxonomic scope" value="Eukaryota"/>
</dbReference>